<dbReference type="PANTHER" id="PTHR19288">
    <property type="entry name" value="4-NITROPHENYLPHOSPHATASE-RELATED"/>
    <property type="match status" value="1"/>
</dbReference>
<sequence>MTPPASPIRLGSIDELRFSAVLADLDGVVYRGDEAIPGAVDRLRSWRERGVPYCFVTNNAEKSAEQFAEKLMRLGVPCTPNEVVTSADIAIAHLEAHYAAGTGVFCVGSASLRERVEAHGFELSADEAKVVLVGLDREFSYDKMAIAVRRVLAGASLVATNADLLRPIHGTFEPGAGAILQSIAASAGVTPRSLGKPSPEIAHVALARIGARLEDSILIGDQLETDILTARTAGIRSVLVETGVPAKHGSHIVPDYVLASL</sequence>
<dbReference type="InterPro" id="IPR006357">
    <property type="entry name" value="HAD-SF_hydro_IIA"/>
</dbReference>
<dbReference type="Pfam" id="PF13242">
    <property type="entry name" value="Hydrolase_like"/>
    <property type="match status" value="1"/>
</dbReference>
<dbReference type="EMBL" id="JBHUNP010000001">
    <property type="protein sequence ID" value="MFD2647369.1"/>
    <property type="molecule type" value="Genomic_DNA"/>
</dbReference>
<comment type="caution">
    <text evidence="1">The sequence shown here is derived from an EMBL/GenBank/DDBJ whole genome shotgun (WGS) entry which is preliminary data.</text>
</comment>
<keyword evidence="2" id="KW-1185">Reference proteome</keyword>
<organism evidence="1 2">
    <name type="scientific">Devosia albogilva</name>
    <dbReference type="NCBI Taxonomy" id="429726"/>
    <lineage>
        <taxon>Bacteria</taxon>
        <taxon>Pseudomonadati</taxon>
        <taxon>Pseudomonadota</taxon>
        <taxon>Alphaproteobacteria</taxon>
        <taxon>Hyphomicrobiales</taxon>
        <taxon>Devosiaceae</taxon>
        <taxon>Devosia</taxon>
    </lineage>
</organism>
<gene>
    <name evidence="1" type="ORF">ACFSX5_06100</name>
</gene>
<protein>
    <submittedName>
        <fullName evidence="1">HAD-IIA family hydrolase</fullName>
    </submittedName>
</protein>
<dbReference type="NCBIfam" id="TIGR01460">
    <property type="entry name" value="HAD-SF-IIA"/>
    <property type="match status" value="1"/>
</dbReference>
<dbReference type="Pfam" id="PF13344">
    <property type="entry name" value="Hydrolase_6"/>
    <property type="match status" value="1"/>
</dbReference>
<dbReference type="RefSeq" id="WP_386832397.1">
    <property type="nucleotide sequence ID" value="NZ_JBHUNP010000001.1"/>
</dbReference>
<reference evidence="2" key="1">
    <citation type="journal article" date="2019" name="Int. J. Syst. Evol. Microbiol.">
        <title>The Global Catalogue of Microorganisms (GCM) 10K type strain sequencing project: providing services to taxonomists for standard genome sequencing and annotation.</title>
        <authorList>
            <consortium name="The Broad Institute Genomics Platform"/>
            <consortium name="The Broad Institute Genome Sequencing Center for Infectious Disease"/>
            <person name="Wu L."/>
            <person name="Ma J."/>
        </authorList>
    </citation>
    <scope>NUCLEOTIDE SEQUENCE [LARGE SCALE GENOMIC DNA]</scope>
    <source>
        <strain evidence="2">CCM 7427</strain>
    </source>
</reference>
<dbReference type="GO" id="GO:0016787">
    <property type="term" value="F:hydrolase activity"/>
    <property type="evidence" value="ECO:0007669"/>
    <property type="project" value="UniProtKB-KW"/>
</dbReference>
<dbReference type="Gene3D" id="3.40.50.1000">
    <property type="entry name" value="HAD superfamily/HAD-like"/>
    <property type="match status" value="2"/>
</dbReference>
<keyword evidence="1" id="KW-0378">Hydrolase</keyword>
<dbReference type="InterPro" id="IPR036412">
    <property type="entry name" value="HAD-like_sf"/>
</dbReference>
<evidence type="ECO:0000313" key="1">
    <source>
        <dbReference type="EMBL" id="MFD2647369.1"/>
    </source>
</evidence>
<dbReference type="SUPFAM" id="SSF56784">
    <property type="entry name" value="HAD-like"/>
    <property type="match status" value="1"/>
</dbReference>
<evidence type="ECO:0000313" key="2">
    <source>
        <dbReference type="Proteomes" id="UP001597521"/>
    </source>
</evidence>
<dbReference type="Proteomes" id="UP001597521">
    <property type="component" value="Unassembled WGS sequence"/>
</dbReference>
<dbReference type="PANTHER" id="PTHR19288:SF46">
    <property type="entry name" value="HALOACID DEHALOGENASE-LIKE HYDROLASE DOMAIN-CONTAINING PROTEIN 2"/>
    <property type="match status" value="1"/>
</dbReference>
<dbReference type="InterPro" id="IPR023214">
    <property type="entry name" value="HAD_sf"/>
</dbReference>
<proteinExistence type="predicted"/>
<accession>A0ABW5QI52</accession>
<name>A0ABW5QI52_9HYPH</name>